<name>A0AAN6VF01_9PEZI</name>
<accession>A0AAN6VF01</accession>
<dbReference type="EMBL" id="MU857086">
    <property type="protein sequence ID" value="KAK4150242.1"/>
    <property type="molecule type" value="Genomic_DNA"/>
</dbReference>
<dbReference type="Proteomes" id="UP001302745">
    <property type="component" value="Unassembled WGS sequence"/>
</dbReference>
<proteinExistence type="predicted"/>
<feature type="chain" id="PRO_5043034117" evidence="1">
    <location>
        <begin position="25"/>
        <end position="109"/>
    </location>
</feature>
<keyword evidence="3" id="KW-1185">Reference proteome</keyword>
<feature type="signal peptide" evidence="1">
    <location>
        <begin position="1"/>
        <end position="24"/>
    </location>
</feature>
<comment type="caution">
    <text evidence="2">The sequence shown here is derived from an EMBL/GenBank/DDBJ whole genome shotgun (WGS) entry which is preliminary data.</text>
</comment>
<keyword evidence="1" id="KW-0732">Signal</keyword>
<reference evidence="2" key="1">
    <citation type="journal article" date="2023" name="Mol. Phylogenet. Evol.">
        <title>Genome-scale phylogeny and comparative genomics of the fungal order Sordariales.</title>
        <authorList>
            <person name="Hensen N."/>
            <person name="Bonometti L."/>
            <person name="Westerberg I."/>
            <person name="Brannstrom I.O."/>
            <person name="Guillou S."/>
            <person name="Cros-Aarteil S."/>
            <person name="Calhoun S."/>
            <person name="Haridas S."/>
            <person name="Kuo A."/>
            <person name="Mondo S."/>
            <person name="Pangilinan J."/>
            <person name="Riley R."/>
            <person name="LaButti K."/>
            <person name="Andreopoulos B."/>
            <person name="Lipzen A."/>
            <person name="Chen C."/>
            <person name="Yan M."/>
            <person name="Daum C."/>
            <person name="Ng V."/>
            <person name="Clum A."/>
            <person name="Steindorff A."/>
            <person name="Ohm R.A."/>
            <person name="Martin F."/>
            <person name="Silar P."/>
            <person name="Natvig D.O."/>
            <person name="Lalanne C."/>
            <person name="Gautier V."/>
            <person name="Ament-Velasquez S.L."/>
            <person name="Kruys A."/>
            <person name="Hutchinson M.I."/>
            <person name="Powell A.J."/>
            <person name="Barry K."/>
            <person name="Miller A.N."/>
            <person name="Grigoriev I.V."/>
            <person name="Debuchy R."/>
            <person name="Gladieux P."/>
            <person name="Hiltunen Thoren M."/>
            <person name="Johannesson H."/>
        </authorList>
    </citation>
    <scope>NUCLEOTIDE SEQUENCE</scope>
    <source>
        <strain evidence="2">CBS 538.74</strain>
    </source>
</reference>
<dbReference type="AlphaFoldDB" id="A0AAN6VF01"/>
<reference evidence="2" key="2">
    <citation type="submission" date="2023-05" db="EMBL/GenBank/DDBJ databases">
        <authorList>
            <consortium name="Lawrence Berkeley National Laboratory"/>
            <person name="Steindorff A."/>
            <person name="Hensen N."/>
            <person name="Bonometti L."/>
            <person name="Westerberg I."/>
            <person name="Brannstrom I.O."/>
            <person name="Guillou S."/>
            <person name="Cros-Aarteil S."/>
            <person name="Calhoun S."/>
            <person name="Haridas S."/>
            <person name="Kuo A."/>
            <person name="Mondo S."/>
            <person name="Pangilinan J."/>
            <person name="Riley R."/>
            <person name="Labutti K."/>
            <person name="Andreopoulos B."/>
            <person name="Lipzen A."/>
            <person name="Chen C."/>
            <person name="Yanf M."/>
            <person name="Daum C."/>
            <person name="Ng V."/>
            <person name="Clum A."/>
            <person name="Ohm R."/>
            <person name="Martin F."/>
            <person name="Silar P."/>
            <person name="Natvig D."/>
            <person name="Lalanne C."/>
            <person name="Gautier V."/>
            <person name="Ament-Velasquez S.L."/>
            <person name="Kruys A."/>
            <person name="Hutchinson M.I."/>
            <person name="Powell A.J."/>
            <person name="Barry K."/>
            <person name="Miller A.N."/>
            <person name="Grigoriev I.V."/>
            <person name="Debuchy R."/>
            <person name="Gladieux P."/>
            <person name="Thoren M.H."/>
            <person name="Johannesson H."/>
        </authorList>
    </citation>
    <scope>NUCLEOTIDE SEQUENCE</scope>
    <source>
        <strain evidence="2">CBS 538.74</strain>
    </source>
</reference>
<sequence length="109" mass="11522">MKFTIPLSILASLAVASPTPHGNAGELEARTSGSCQNGLKYCGTVLLGLGWPRSLIISRTEGRPDWLSENSLDNVLFHCNSGSRLSFIASCNAPGFCKDGGPSKSDYCT</sequence>
<organism evidence="2 3">
    <name type="scientific">Chaetomidium leptoderma</name>
    <dbReference type="NCBI Taxonomy" id="669021"/>
    <lineage>
        <taxon>Eukaryota</taxon>
        <taxon>Fungi</taxon>
        <taxon>Dikarya</taxon>
        <taxon>Ascomycota</taxon>
        <taxon>Pezizomycotina</taxon>
        <taxon>Sordariomycetes</taxon>
        <taxon>Sordariomycetidae</taxon>
        <taxon>Sordariales</taxon>
        <taxon>Chaetomiaceae</taxon>
        <taxon>Chaetomidium</taxon>
    </lineage>
</organism>
<evidence type="ECO:0000313" key="3">
    <source>
        <dbReference type="Proteomes" id="UP001302745"/>
    </source>
</evidence>
<evidence type="ECO:0000256" key="1">
    <source>
        <dbReference type="SAM" id="SignalP"/>
    </source>
</evidence>
<gene>
    <name evidence="2" type="ORF">C8A00DRAFT_37161</name>
</gene>
<protein>
    <submittedName>
        <fullName evidence="2">Uncharacterized protein</fullName>
    </submittedName>
</protein>
<evidence type="ECO:0000313" key="2">
    <source>
        <dbReference type="EMBL" id="KAK4150242.1"/>
    </source>
</evidence>